<proteinExistence type="predicted"/>
<dbReference type="CDD" id="cd00082">
    <property type="entry name" value="HisKA"/>
    <property type="match status" value="1"/>
</dbReference>
<dbReference type="InterPro" id="IPR003661">
    <property type="entry name" value="HisK_dim/P_dom"/>
</dbReference>
<dbReference type="CDD" id="cd00075">
    <property type="entry name" value="HATPase"/>
    <property type="match status" value="1"/>
</dbReference>
<dbReference type="SMART" id="SM00091">
    <property type="entry name" value="PAS"/>
    <property type="match status" value="1"/>
</dbReference>
<dbReference type="SUPFAM" id="SSF55874">
    <property type="entry name" value="ATPase domain of HSP90 chaperone/DNA topoisomerase II/histidine kinase"/>
    <property type="match status" value="1"/>
</dbReference>
<comment type="catalytic activity">
    <reaction evidence="1">
        <text>ATP + protein L-histidine = ADP + protein N-phospho-L-histidine.</text>
        <dbReference type="EC" id="2.7.13.3"/>
    </reaction>
</comment>
<evidence type="ECO:0000313" key="9">
    <source>
        <dbReference type="Proteomes" id="UP001476950"/>
    </source>
</evidence>
<dbReference type="Proteomes" id="UP001476950">
    <property type="component" value="Unassembled WGS sequence"/>
</dbReference>
<dbReference type="InterPro" id="IPR050351">
    <property type="entry name" value="BphY/WalK/GraS-like"/>
</dbReference>
<dbReference type="SMART" id="SM00387">
    <property type="entry name" value="HATPase_c"/>
    <property type="match status" value="1"/>
</dbReference>
<evidence type="ECO:0000256" key="3">
    <source>
        <dbReference type="ARBA" id="ARBA00022553"/>
    </source>
</evidence>
<dbReference type="PANTHER" id="PTHR45453">
    <property type="entry name" value="PHOSPHATE REGULON SENSOR PROTEIN PHOR"/>
    <property type="match status" value="1"/>
</dbReference>
<dbReference type="InterPro" id="IPR000014">
    <property type="entry name" value="PAS"/>
</dbReference>
<dbReference type="InterPro" id="IPR036890">
    <property type="entry name" value="HATPase_C_sf"/>
</dbReference>
<evidence type="ECO:0000313" key="8">
    <source>
        <dbReference type="EMBL" id="MEP1059641.1"/>
    </source>
</evidence>
<sequence>MAFLWFLLGLMIGLGVLSWYHIQLTRQLQFLMSSLQPQGSRRSLVSVLRLRQAVAASVDAQEALLTDLETWRHLSLAAPIGILQVDEENQLIWCNAQAGQLLSIQPPTAPTRRLLLELVRSYELDQLIEQTRVLRKPCQSDWTFHPVCADPSQLSRQMPRPLRAHSLPLRDGCVGVFLESRQEAVLLAQQRDRWISDVAHELKTPLTSIRLVAETLQIRLEPPLRDWIDRLLNETIRLSSLVQDLLDLSQLEANPHPSLRCKTVDLTRLIQSAWFGLEPLARNKQLRLDYVGPDRLLIQLDESRIHRVLLNLLDNAIKYSPPQQAIRVQASLITNDRSDPNLSKQLVQLDVIDAGLGFPSDALPYVFDRFYRADPSRSRSPAEVEISKTYAVGKNTAAANSASSDDAQSTKGTHAVSVSSGSGLGLAIVRQIVEAHHGSVQASNHPETHGGWLQVFLPLQRDDA</sequence>
<dbReference type="SMART" id="SM00388">
    <property type="entry name" value="HisKA"/>
    <property type="match status" value="1"/>
</dbReference>
<feature type="domain" description="Histidine kinase" evidence="7">
    <location>
        <begin position="197"/>
        <end position="461"/>
    </location>
</feature>
<keyword evidence="3" id="KW-0597">Phosphoprotein</keyword>
<dbReference type="Pfam" id="PF02518">
    <property type="entry name" value="HATPase_c"/>
    <property type="match status" value="2"/>
</dbReference>
<dbReference type="InterPro" id="IPR005467">
    <property type="entry name" value="His_kinase_dom"/>
</dbReference>
<evidence type="ECO:0000259" key="7">
    <source>
        <dbReference type="PROSITE" id="PS50109"/>
    </source>
</evidence>
<evidence type="ECO:0000256" key="4">
    <source>
        <dbReference type="ARBA" id="ARBA00022679"/>
    </source>
</evidence>
<comment type="caution">
    <text evidence="8">The sequence shown here is derived from an EMBL/GenBank/DDBJ whole genome shotgun (WGS) entry which is preliminary data.</text>
</comment>
<organism evidence="8 9">
    <name type="scientific">Stenomitos frigidus AS-A4</name>
    <dbReference type="NCBI Taxonomy" id="2933935"/>
    <lineage>
        <taxon>Bacteria</taxon>
        <taxon>Bacillati</taxon>
        <taxon>Cyanobacteriota</taxon>
        <taxon>Cyanophyceae</taxon>
        <taxon>Leptolyngbyales</taxon>
        <taxon>Leptolyngbyaceae</taxon>
        <taxon>Stenomitos</taxon>
    </lineage>
</organism>
<dbReference type="GO" id="GO:0016301">
    <property type="term" value="F:kinase activity"/>
    <property type="evidence" value="ECO:0007669"/>
    <property type="project" value="UniProtKB-KW"/>
</dbReference>
<evidence type="ECO:0000256" key="5">
    <source>
        <dbReference type="ARBA" id="ARBA00022777"/>
    </source>
</evidence>
<dbReference type="Gene3D" id="3.30.565.10">
    <property type="entry name" value="Histidine kinase-like ATPase, C-terminal domain"/>
    <property type="match status" value="1"/>
</dbReference>
<dbReference type="SUPFAM" id="SSF47384">
    <property type="entry name" value="Homodimeric domain of signal transducing histidine kinase"/>
    <property type="match status" value="1"/>
</dbReference>
<protein>
    <recommendedName>
        <fullName evidence="2">histidine kinase</fullName>
        <ecNumber evidence="2">2.7.13.3</ecNumber>
    </recommendedName>
</protein>
<dbReference type="PRINTS" id="PR00344">
    <property type="entry name" value="BCTRLSENSOR"/>
</dbReference>
<evidence type="ECO:0000256" key="1">
    <source>
        <dbReference type="ARBA" id="ARBA00000085"/>
    </source>
</evidence>
<evidence type="ECO:0000256" key="2">
    <source>
        <dbReference type="ARBA" id="ARBA00012438"/>
    </source>
</evidence>
<accession>A0ABV0KKV3</accession>
<keyword evidence="9" id="KW-1185">Reference proteome</keyword>
<dbReference type="EC" id="2.7.13.3" evidence="2"/>
<keyword evidence="5 8" id="KW-0418">Kinase</keyword>
<keyword evidence="6" id="KW-0902">Two-component regulatory system</keyword>
<keyword evidence="4" id="KW-0808">Transferase</keyword>
<dbReference type="InterPro" id="IPR004358">
    <property type="entry name" value="Sig_transdc_His_kin-like_C"/>
</dbReference>
<dbReference type="Pfam" id="PF00512">
    <property type="entry name" value="HisKA"/>
    <property type="match status" value="1"/>
</dbReference>
<dbReference type="RefSeq" id="WP_347241022.1">
    <property type="nucleotide sequence ID" value="NZ_JAMPLM010000012.1"/>
</dbReference>
<dbReference type="EMBL" id="JAMPLM010000012">
    <property type="protein sequence ID" value="MEP1059641.1"/>
    <property type="molecule type" value="Genomic_DNA"/>
</dbReference>
<dbReference type="PANTHER" id="PTHR45453:SF1">
    <property type="entry name" value="PHOSPHATE REGULON SENSOR PROTEIN PHOR"/>
    <property type="match status" value="1"/>
</dbReference>
<dbReference type="InterPro" id="IPR003594">
    <property type="entry name" value="HATPase_dom"/>
</dbReference>
<reference evidence="8 9" key="1">
    <citation type="submission" date="2022-04" db="EMBL/GenBank/DDBJ databases">
        <title>Positive selection, recombination, and allopatry shape intraspecific diversity of widespread and dominant cyanobacteria.</title>
        <authorList>
            <person name="Wei J."/>
            <person name="Shu W."/>
            <person name="Hu C."/>
        </authorList>
    </citation>
    <scope>NUCLEOTIDE SEQUENCE [LARGE SCALE GENOMIC DNA]</scope>
    <source>
        <strain evidence="8 9">AS-A4</strain>
    </source>
</reference>
<name>A0ABV0KKV3_9CYAN</name>
<dbReference type="Gene3D" id="1.10.287.130">
    <property type="match status" value="1"/>
</dbReference>
<evidence type="ECO:0000256" key="6">
    <source>
        <dbReference type="ARBA" id="ARBA00023012"/>
    </source>
</evidence>
<gene>
    <name evidence="8" type="ORF">NDI38_14445</name>
</gene>
<dbReference type="InterPro" id="IPR036097">
    <property type="entry name" value="HisK_dim/P_sf"/>
</dbReference>
<dbReference type="PROSITE" id="PS50109">
    <property type="entry name" value="HIS_KIN"/>
    <property type="match status" value="1"/>
</dbReference>